<evidence type="ECO:0000256" key="4">
    <source>
        <dbReference type="ARBA" id="ARBA00022525"/>
    </source>
</evidence>
<keyword evidence="5" id="KW-0732">Signal</keyword>
<keyword evidence="3 6" id="KW-0713">Self-incompatibility</keyword>
<protein>
    <recommendedName>
        <fullName evidence="6">S-protein homolog</fullName>
    </recommendedName>
</protein>
<proteinExistence type="inferred from homology"/>
<dbReference type="Proteomes" id="UP000187406">
    <property type="component" value="Unassembled WGS sequence"/>
</dbReference>
<evidence type="ECO:0000313" key="7">
    <source>
        <dbReference type="EMBL" id="GAV85185.1"/>
    </source>
</evidence>
<sequence>HVIVLNELNGNFTIHCKSKDDDVGSHVIPVGKSYDLSFRVNFTGTTLFFCSITSPEGSIDFDLYNAKRDMLRCPTQCNWTAAKAGLVGRTQTKPPALDMLIKWSK</sequence>
<evidence type="ECO:0000256" key="1">
    <source>
        <dbReference type="ARBA" id="ARBA00004613"/>
    </source>
</evidence>
<keyword evidence="8" id="KW-1185">Reference proteome</keyword>
<organism evidence="7 8">
    <name type="scientific">Cephalotus follicularis</name>
    <name type="common">Albany pitcher plant</name>
    <dbReference type="NCBI Taxonomy" id="3775"/>
    <lineage>
        <taxon>Eukaryota</taxon>
        <taxon>Viridiplantae</taxon>
        <taxon>Streptophyta</taxon>
        <taxon>Embryophyta</taxon>
        <taxon>Tracheophyta</taxon>
        <taxon>Spermatophyta</taxon>
        <taxon>Magnoliopsida</taxon>
        <taxon>eudicotyledons</taxon>
        <taxon>Gunneridae</taxon>
        <taxon>Pentapetalae</taxon>
        <taxon>rosids</taxon>
        <taxon>fabids</taxon>
        <taxon>Oxalidales</taxon>
        <taxon>Cephalotaceae</taxon>
        <taxon>Cephalotus</taxon>
    </lineage>
</organism>
<name>A0A1Q3CYF7_CEPFO</name>
<dbReference type="PANTHER" id="PTHR31232">
    <property type="match status" value="1"/>
</dbReference>
<gene>
    <name evidence="7" type="ORF">CFOL_v3_28623</name>
</gene>
<evidence type="ECO:0000256" key="2">
    <source>
        <dbReference type="ARBA" id="ARBA00005581"/>
    </source>
</evidence>
<evidence type="ECO:0000256" key="5">
    <source>
        <dbReference type="ARBA" id="ARBA00022729"/>
    </source>
</evidence>
<keyword evidence="4 6" id="KW-0964">Secreted</keyword>
<comment type="subcellular location">
    <subcellularLocation>
        <location evidence="1 6">Secreted</location>
    </subcellularLocation>
</comment>
<dbReference type="InterPro" id="IPR010264">
    <property type="entry name" value="Self-incomp_S1"/>
</dbReference>
<dbReference type="InParanoid" id="A0A1Q3CYF7"/>
<dbReference type="SUPFAM" id="SSF49503">
    <property type="entry name" value="Cupredoxins"/>
    <property type="match status" value="1"/>
</dbReference>
<feature type="non-terminal residue" evidence="7">
    <location>
        <position position="1"/>
    </location>
</feature>
<dbReference type="EMBL" id="BDDD01003476">
    <property type="protein sequence ID" value="GAV85185.1"/>
    <property type="molecule type" value="Genomic_DNA"/>
</dbReference>
<comment type="similarity">
    <text evidence="2 6">Belongs to the plant self-incompatibility (S1) protein family.</text>
</comment>
<comment type="caution">
    <text evidence="7">The sequence shown here is derived from an EMBL/GenBank/DDBJ whole genome shotgun (WGS) entry which is preliminary data.</text>
</comment>
<dbReference type="PANTHER" id="PTHR31232:SF43">
    <property type="entry name" value="S-PROTEIN HOMOLOG 29-RELATED"/>
    <property type="match status" value="1"/>
</dbReference>
<dbReference type="GO" id="GO:0060320">
    <property type="term" value="P:rejection of self pollen"/>
    <property type="evidence" value="ECO:0007669"/>
    <property type="project" value="UniProtKB-KW"/>
</dbReference>
<feature type="non-terminal residue" evidence="7">
    <location>
        <position position="105"/>
    </location>
</feature>
<evidence type="ECO:0000256" key="3">
    <source>
        <dbReference type="ARBA" id="ARBA00022471"/>
    </source>
</evidence>
<dbReference type="AlphaFoldDB" id="A0A1Q3CYF7"/>
<dbReference type="InterPro" id="IPR008972">
    <property type="entry name" value="Cupredoxin"/>
</dbReference>
<evidence type="ECO:0000256" key="6">
    <source>
        <dbReference type="RuleBase" id="RU367044"/>
    </source>
</evidence>
<dbReference type="Pfam" id="PF05938">
    <property type="entry name" value="Self-incomp_S1"/>
    <property type="match status" value="1"/>
</dbReference>
<evidence type="ECO:0000313" key="8">
    <source>
        <dbReference type="Proteomes" id="UP000187406"/>
    </source>
</evidence>
<dbReference type="GO" id="GO:0005576">
    <property type="term" value="C:extracellular region"/>
    <property type="evidence" value="ECO:0007669"/>
    <property type="project" value="UniProtKB-SubCell"/>
</dbReference>
<dbReference type="OrthoDB" id="1933876at2759"/>
<accession>A0A1Q3CYF7</accession>
<reference evidence="8" key="1">
    <citation type="submission" date="2016-04" db="EMBL/GenBank/DDBJ databases">
        <title>Cephalotus genome sequencing.</title>
        <authorList>
            <person name="Fukushima K."/>
            <person name="Hasebe M."/>
            <person name="Fang X."/>
        </authorList>
    </citation>
    <scope>NUCLEOTIDE SEQUENCE [LARGE SCALE GENOMIC DNA]</scope>
    <source>
        <strain evidence="8">cv. St1</strain>
    </source>
</reference>